<organism evidence="11">
    <name type="scientific">Selaginella moellendorffii</name>
    <name type="common">Spikemoss</name>
    <dbReference type="NCBI Taxonomy" id="88036"/>
    <lineage>
        <taxon>Eukaryota</taxon>
        <taxon>Viridiplantae</taxon>
        <taxon>Streptophyta</taxon>
        <taxon>Embryophyta</taxon>
        <taxon>Tracheophyta</taxon>
        <taxon>Lycopodiopsida</taxon>
        <taxon>Selaginellales</taxon>
        <taxon>Selaginellaceae</taxon>
        <taxon>Selaginella</taxon>
    </lineage>
</organism>
<evidence type="ECO:0000256" key="8">
    <source>
        <dbReference type="SAM" id="MobiDB-lite"/>
    </source>
</evidence>
<comment type="subcellular location">
    <subcellularLocation>
        <location evidence="1">Nucleus</location>
    </subcellularLocation>
</comment>
<dbReference type="GO" id="GO:0032259">
    <property type="term" value="P:methylation"/>
    <property type="evidence" value="ECO:0007669"/>
    <property type="project" value="UniProtKB-KW"/>
</dbReference>
<reference evidence="10 11" key="1">
    <citation type="journal article" date="2011" name="Science">
        <title>The Selaginella genome identifies genetic changes associated with the evolution of vascular plants.</title>
        <authorList>
            <person name="Banks J.A."/>
            <person name="Nishiyama T."/>
            <person name="Hasebe M."/>
            <person name="Bowman J.L."/>
            <person name="Gribskov M."/>
            <person name="dePamphilis C."/>
            <person name="Albert V.A."/>
            <person name="Aono N."/>
            <person name="Aoyama T."/>
            <person name="Ambrose B.A."/>
            <person name="Ashton N.W."/>
            <person name="Axtell M.J."/>
            <person name="Barker E."/>
            <person name="Barker M.S."/>
            <person name="Bennetzen J.L."/>
            <person name="Bonawitz N.D."/>
            <person name="Chapple C."/>
            <person name="Cheng C."/>
            <person name="Correa L.G."/>
            <person name="Dacre M."/>
            <person name="DeBarry J."/>
            <person name="Dreyer I."/>
            <person name="Elias M."/>
            <person name="Engstrom E.M."/>
            <person name="Estelle M."/>
            <person name="Feng L."/>
            <person name="Finet C."/>
            <person name="Floyd S.K."/>
            <person name="Frommer W.B."/>
            <person name="Fujita T."/>
            <person name="Gramzow L."/>
            <person name="Gutensohn M."/>
            <person name="Harholt J."/>
            <person name="Hattori M."/>
            <person name="Heyl A."/>
            <person name="Hirai T."/>
            <person name="Hiwatashi Y."/>
            <person name="Ishikawa M."/>
            <person name="Iwata M."/>
            <person name="Karol K.G."/>
            <person name="Koehler B."/>
            <person name="Kolukisaoglu U."/>
            <person name="Kubo M."/>
            <person name="Kurata T."/>
            <person name="Lalonde S."/>
            <person name="Li K."/>
            <person name="Li Y."/>
            <person name="Litt A."/>
            <person name="Lyons E."/>
            <person name="Manning G."/>
            <person name="Maruyama T."/>
            <person name="Michael T.P."/>
            <person name="Mikami K."/>
            <person name="Miyazaki S."/>
            <person name="Morinaga S."/>
            <person name="Murata T."/>
            <person name="Mueller-Roeber B."/>
            <person name="Nelson D.R."/>
            <person name="Obara M."/>
            <person name="Oguri Y."/>
            <person name="Olmstead R.G."/>
            <person name="Onodera N."/>
            <person name="Petersen B.L."/>
            <person name="Pils B."/>
            <person name="Prigge M."/>
            <person name="Rensing S.A."/>
            <person name="Riano-Pachon D.M."/>
            <person name="Roberts A.W."/>
            <person name="Sato Y."/>
            <person name="Scheller H.V."/>
            <person name="Schulz B."/>
            <person name="Schulz C."/>
            <person name="Shakirov E.V."/>
            <person name="Shibagaki N."/>
            <person name="Shinohara N."/>
            <person name="Shippen D.E."/>
            <person name="Soerensen I."/>
            <person name="Sotooka R."/>
            <person name="Sugimoto N."/>
            <person name="Sugita M."/>
            <person name="Sumikawa N."/>
            <person name="Tanurdzic M."/>
            <person name="Theissen G."/>
            <person name="Ulvskov P."/>
            <person name="Wakazuki S."/>
            <person name="Weng J.K."/>
            <person name="Willats W.W."/>
            <person name="Wipf D."/>
            <person name="Wolf P.G."/>
            <person name="Yang L."/>
            <person name="Zimmer A.D."/>
            <person name="Zhu Q."/>
            <person name="Mitros T."/>
            <person name="Hellsten U."/>
            <person name="Loque D."/>
            <person name="Otillar R."/>
            <person name="Salamov A."/>
            <person name="Schmutz J."/>
            <person name="Shapiro H."/>
            <person name="Lindquist E."/>
            <person name="Lucas S."/>
            <person name="Rokhsar D."/>
            <person name="Grigoriev I.V."/>
        </authorList>
    </citation>
    <scope>NUCLEOTIDE SEQUENCE [LARGE SCALE GENOMIC DNA]</scope>
</reference>
<dbReference type="PANTHER" id="PTHR23068">
    <property type="entry name" value="DNA CYTOSINE-5- -METHYLTRANSFERASE 3-RELATED"/>
    <property type="match status" value="1"/>
</dbReference>
<keyword evidence="2" id="KW-0489">Methyltransferase</keyword>
<dbReference type="Proteomes" id="UP000001514">
    <property type="component" value="Unassembled WGS sequence"/>
</dbReference>
<name>D8S507_SELML</name>
<feature type="region of interest" description="Disordered" evidence="8">
    <location>
        <begin position="26"/>
        <end position="62"/>
    </location>
</feature>
<keyword evidence="11" id="KW-1185">Reference proteome</keyword>
<keyword evidence="3" id="KW-0808">Transferase</keyword>
<dbReference type="HOGENOM" id="CLU_647949_0_0_1"/>
<dbReference type="STRING" id="88036.D8S507"/>
<dbReference type="InterPro" id="IPR030380">
    <property type="entry name" value="SAM_MeTfrase_DRM"/>
</dbReference>
<keyword evidence="5" id="KW-0677">Repeat</keyword>
<keyword evidence="4" id="KW-0949">S-adenosyl-L-methionine</keyword>
<dbReference type="PROSITE" id="PS51680">
    <property type="entry name" value="SAM_MT_DRM"/>
    <property type="match status" value="1"/>
</dbReference>
<dbReference type="InterPro" id="IPR050390">
    <property type="entry name" value="C5-Methyltransferase"/>
</dbReference>
<evidence type="ECO:0000256" key="1">
    <source>
        <dbReference type="ARBA" id="ARBA00004123"/>
    </source>
</evidence>
<dbReference type="AlphaFoldDB" id="D8S507"/>
<evidence type="ECO:0000256" key="4">
    <source>
        <dbReference type="ARBA" id="ARBA00022691"/>
    </source>
</evidence>
<dbReference type="InParanoid" id="D8S507"/>
<dbReference type="GO" id="GO:0005634">
    <property type="term" value="C:nucleus"/>
    <property type="evidence" value="ECO:0000318"/>
    <property type="project" value="GO_Central"/>
</dbReference>
<dbReference type="PANTHER" id="PTHR23068:SF25">
    <property type="entry name" value="DNA (CYTOSINE-5)-METHYLTRANSFERASE DRM2"/>
    <property type="match status" value="1"/>
</dbReference>
<keyword evidence="7" id="KW-0539">Nucleus</keyword>
<evidence type="ECO:0000256" key="5">
    <source>
        <dbReference type="ARBA" id="ARBA00022737"/>
    </source>
</evidence>
<gene>
    <name evidence="10" type="ORF">SELMODRAFT_418208</name>
</gene>
<dbReference type="GO" id="GO:0003677">
    <property type="term" value="F:DNA binding"/>
    <property type="evidence" value="ECO:0007669"/>
    <property type="project" value="UniProtKB-KW"/>
</dbReference>
<feature type="compositionally biased region" description="Basic and acidic residues" evidence="8">
    <location>
        <begin position="27"/>
        <end position="36"/>
    </location>
</feature>
<accession>D8S507</accession>
<evidence type="ECO:0000259" key="9">
    <source>
        <dbReference type="PROSITE" id="PS51680"/>
    </source>
</evidence>
<dbReference type="EMBL" id="GL377602">
    <property type="protein sequence ID" value="EFJ20515.1"/>
    <property type="molecule type" value="Genomic_DNA"/>
</dbReference>
<keyword evidence="6" id="KW-0238">DNA-binding</keyword>
<evidence type="ECO:0000256" key="6">
    <source>
        <dbReference type="ARBA" id="ARBA00023125"/>
    </source>
</evidence>
<dbReference type="Gramene" id="EFJ20515">
    <property type="protein sequence ID" value="EFJ20515"/>
    <property type="gene ID" value="SELMODRAFT_418208"/>
</dbReference>
<evidence type="ECO:0000256" key="3">
    <source>
        <dbReference type="ARBA" id="ARBA00022679"/>
    </source>
</evidence>
<dbReference type="KEGG" id="smo:SELMODRAFT_418208"/>
<evidence type="ECO:0000313" key="10">
    <source>
        <dbReference type="EMBL" id="EFJ20515.1"/>
    </source>
</evidence>
<proteinExistence type="predicted"/>
<protein>
    <recommendedName>
        <fullName evidence="9">SAM-dependent MTase DRM-type domain-containing protein</fullName>
    </recommendedName>
</protein>
<dbReference type="GO" id="GO:0008168">
    <property type="term" value="F:methyltransferase activity"/>
    <property type="evidence" value="ECO:0007669"/>
    <property type="project" value="UniProtKB-KW"/>
</dbReference>
<evidence type="ECO:0000256" key="7">
    <source>
        <dbReference type="ARBA" id="ARBA00023242"/>
    </source>
</evidence>
<sequence length="424" mass="47393">MLVECGSSPESEDEYDDSLSFSFDVEDGYKADDTAQRDPSIQQKRAVGDEISGIRFKDPRNAGANAQDSAIADYIFSQHPDLLRAESKKSRDLSPVIQVLLLPEKLLHGLPPATKSKPPSARAASSSILSRDSSATSPKTICVPRCLVLCHHRVGFDAPEELDWNTELQRHLDAADPREEREDPDTSWEEVRQHREMQCHHMDLHGVPESFDPLSRGLAGARVPDVEALHYFQLLDFERRQDPPGCARRGNDAKLEDVVEHIFAKDHGLKKNQTLQGSTENDTFFANFHDLEDNFDGFLPEQRNQGDGAANEIKNAAIFQSPSTVLLLREHSVHASRELGGHFLELVNSKWFCAASRQRGYVHNLPALPPGPMTIQELVPGMENVRPPWDKRVKLNCITTSSDRAAHVQASAEAFYNDDDVDPH</sequence>
<evidence type="ECO:0000256" key="2">
    <source>
        <dbReference type="ARBA" id="ARBA00022603"/>
    </source>
</evidence>
<evidence type="ECO:0000313" key="11">
    <source>
        <dbReference type="Proteomes" id="UP000001514"/>
    </source>
</evidence>
<feature type="domain" description="SAM-dependent MTase DRM-type" evidence="9">
    <location>
        <begin position="301"/>
        <end position="424"/>
    </location>
</feature>
<feature type="region of interest" description="Disordered" evidence="8">
    <location>
        <begin position="109"/>
        <end position="137"/>
    </location>
</feature>